<dbReference type="EMBL" id="GAIX01008973">
    <property type="protein sequence ID" value="JAA83587.1"/>
    <property type="molecule type" value="Transcribed_RNA"/>
</dbReference>
<organism evidence="1">
    <name type="scientific">Pararge aegeria</name>
    <name type="common">speckled wood butterfly</name>
    <dbReference type="NCBI Taxonomy" id="116150"/>
    <lineage>
        <taxon>Eukaryota</taxon>
        <taxon>Metazoa</taxon>
        <taxon>Ecdysozoa</taxon>
        <taxon>Arthropoda</taxon>
        <taxon>Hexapoda</taxon>
        <taxon>Insecta</taxon>
        <taxon>Pterygota</taxon>
        <taxon>Neoptera</taxon>
        <taxon>Endopterygota</taxon>
        <taxon>Lepidoptera</taxon>
        <taxon>Glossata</taxon>
        <taxon>Ditrysia</taxon>
        <taxon>Papilionoidea</taxon>
        <taxon>Nymphalidae</taxon>
        <taxon>Satyrinae</taxon>
        <taxon>Satyrini</taxon>
        <taxon>Parargina</taxon>
        <taxon>Pararge</taxon>
    </lineage>
</organism>
<evidence type="ECO:0000313" key="1">
    <source>
        <dbReference type="EMBL" id="JAA83587.1"/>
    </source>
</evidence>
<proteinExistence type="predicted"/>
<reference evidence="1" key="2">
    <citation type="submission" date="2013-05" db="EMBL/GenBank/DDBJ databases">
        <authorList>
            <person name="Carter J.-M."/>
            <person name="Baker S.C."/>
            <person name="Pink R."/>
            <person name="Carter D.R.F."/>
            <person name="Collins A."/>
            <person name="Tomlin J."/>
            <person name="Gibbs M."/>
            <person name="Breuker C.J."/>
        </authorList>
    </citation>
    <scope>NUCLEOTIDE SEQUENCE</scope>
    <source>
        <tissue evidence="1">Ovary</tissue>
    </source>
</reference>
<name>S4PV86_9NEOP</name>
<dbReference type="AlphaFoldDB" id="S4PV86"/>
<sequence>PSRQSLQFAGDSRGTISTASIKTTQWIQEPAASVELRKSIGSGIESAMRGVNAKYEIHRSVLFNDAHQKWFSGRIHNWSTPTVICASRGFSGIGGSRCFSSVRQNVGQVSAI</sequence>
<feature type="non-terminal residue" evidence="1">
    <location>
        <position position="1"/>
    </location>
</feature>
<feature type="non-terminal residue" evidence="1">
    <location>
        <position position="112"/>
    </location>
</feature>
<accession>S4PV86</accession>
<reference evidence="1" key="1">
    <citation type="journal article" date="2013" name="BMC Genomics">
        <title>Unscrambling butterfly oogenesis.</title>
        <authorList>
            <person name="Carter J.M."/>
            <person name="Baker S.C."/>
            <person name="Pink R."/>
            <person name="Carter D.R."/>
            <person name="Collins A."/>
            <person name="Tomlin J."/>
            <person name="Gibbs M."/>
            <person name="Breuker C.J."/>
        </authorList>
    </citation>
    <scope>NUCLEOTIDE SEQUENCE</scope>
    <source>
        <tissue evidence="1">Ovary</tissue>
    </source>
</reference>
<protein>
    <submittedName>
        <fullName evidence="1">UPF0518 protein</fullName>
    </submittedName>
</protein>